<dbReference type="OrthoDB" id="6132182at2759"/>
<comment type="catalytic activity">
    <reaction evidence="9">
        <text>2 L-dopa + O2 = 2 L-dopaquinone + 2 H2O</text>
        <dbReference type="Rhea" id="RHEA:34287"/>
        <dbReference type="ChEBI" id="CHEBI:15377"/>
        <dbReference type="ChEBI" id="CHEBI:15379"/>
        <dbReference type="ChEBI" id="CHEBI:57504"/>
        <dbReference type="ChEBI" id="CHEBI:57924"/>
        <dbReference type="EC" id="1.14.18.1"/>
    </reaction>
</comment>
<feature type="domain" description="Tyrosinase copper-binding" evidence="11">
    <location>
        <begin position="97"/>
        <end position="114"/>
    </location>
</feature>
<evidence type="ECO:0000256" key="10">
    <source>
        <dbReference type="ARBA" id="ARBA00048881"/>
    </source>
</evidence>
<evidence type="ECO:0000256" key="7">
    <source>
        <dbReference type="ARBA" id="ARBA00023033"/>
    </source>
</evidence>
<evidence type="ECO:0000256" key="1">
    <source>
        <dbReference type="ARBA" id="ARBA00001973"/>
    </source>
</evidence>
<dbReference type="GO" id="GO:0046872">
    <property type="term" value="F:metal ion binding"/>
    <property type="evidence" value="ECO:0007669"/>
    <property type="project" value="UniProtKB-KW"/>
</dbReference>
<evidence type="ECO:0000256" key="3">
    <source>
        <dbReference type="ARBA" id="ARBA00011906"/>
    </source>
</evidence>
<protein>
    <recommendedName>
        <fullName evidence="3">tyrosinase</fullName>
        <ecNumber evidence="3">1.14.18.1</ecNumber>
    </recommendedName>
</protein>
<keyword evidence="5" id="KW-0560">Oxidoreductase</keyword>
<proteinExistence type="inferred from homology"/>
<reference evidence="13 14" key="1">
    <citation type="journal article" date="2015" name="Fungal Genet. Biol.">
        <title>Evolution of novel wood decay mechanisms in Agaricales revealed by the genome sequences of Fistulina hepatica and Cylindrobasidium torrendii.</title>
        <authorList>
            <person name="Floudas D."/>
            <person name="Held B.W."/>
            <person name="Riley R."/>
            <person name="Nagy L.G."/>
            <person name="Koehler G."/>
            <person name="Ransdell A.S."/>
            <person name="Younus H."/>
            <person name="Chow J."/>
            <person name="Chiniquy J."/>
            <person name="Lipzen A."/>
            <person name="Tritt A."/>
            <person name="Sun H."/>
            <person name="Haridas S."/>
            <person name="LaButti K."/>
            <person name="Ohm R.A."/>
            <person name="Kues U."/>
            <person name="Blanchette R.A."/>
            <person name="Grigoriev I.V."/>
            <person name="Minto R.E."/>
            <person name="Hibbett D.S."/>
        </authorList>
    </citation>
    <scope>NUCLEOTIDE SEQUENCE [LARGE SCALE GENOMIC DNA]</scope>
    <source>
        <strain evidence="13 14">FP15055 ss-10</strain>
    </source>
</reference>
<evidence type="ECO:0000256" key="2">
    <source>
        <dbReference type="ARBA" id="ARBA00009928"/>
    </source>
</evidence>
<evidence type="ECO:0000259" key="11">
    <source>
        <dbReference type="PROSITE" id="PS00497"/>
    </source>
</evidence>
<dbReference type="Gene3D" id="1.10.1280.10">
    <property type="entry name" value="Di-copper center containing domain from catechol oxidase"/>
    <property type="match status" value="1"/>
</dbReference>
<comment type="catalytic activity">
    <reaction evidence="10">
        <text>L-tyrosine + O2 = L-dopaquinone + H2O</text>
        <dbReference type="Rhea" id="RHEA:18117"/>
        <dbReference type="ChEBI" id="CHEBI:15377"/>
        <dbReference type="ChEBI" id="CHEBI:15379"/>
        <dbReference type="ChEBI" id="CHEBI:57924"/>
        <dbReference type="ChEBI" id="CHEBI:58315"/>
        <dbReference type="EC" id="1.14.18.1"/>
    </reaction>
</comment>
<dbReference type="PANTHER" id="PTHR11474:SF76">
    <property type="entry name" value="SHKT DOMAIN-CONTAINING PROTEIN"/>
    <property type="match status" value="1"/>
</dbReference>
<dbReference type="Gene3D" id="2.60.310.20">
    <property type="match status" value="1"/>
</dbReference>
<evidence type="ECO:0000259" key="12">
    <source>
        <dbReference type="PROSITE" id="PS00498"/>
    </source>
</evidence>
<organism evidence="13 14">
    <name type="scientific">Cylindrobasidium torrendii FP15055 ss-10</name>
    <dbReference type="NCBI Taxonomy" id="1314674"/>
    <lineage>
        <taxon>Eukaryota</taxon>
        <taxon>Fungi</taxon>
        <taxon>Dikarya</taxon>
        <taxon>Basidiomycota</taxon>
        <taxon>Agaricomycotina</taxon>
        <taxon>Agaricomycetes</taxon>
        <taxon>Agaricomycetidae</taxon>
        <taxon>Agaricales</taxon>
        <taxon>Marasmiineae</taxon>
        <taxon>Physalacriaceae</taxon>
        <taxon>Cylindrobasidium</taxon>
    </lineage>
</organism>
<gene>
    <name evidence="13" type="ORF">CYLTODRAFT_453424</name>
</gene>
<name>A0A0D7BEH6_9AGAR</name>
<keyword evidence="14" id="KW-1185">Reference proteome</keyword>
<dbReference type="SUPFAM" id="SSF48056">
    <property type="entry name" value="Di-copper centre-containing domain"/>
    <property type="match status" value="1"/>
</dbReference>
<evidence type="ECO:0000256" key="5">
    <source>
        <dbReference type="ARBA" id="ARBA00023002"/>
    </source>
</evidence>
<dbReference type="PANTHER" id="PTHR11474">
    <property type="entry name" value="TYROSINASE FAMILY MEMBER"/>
    <property type="match status" value="1"/>
</dbReference>
<dbReference type="InterPro" id="IPR002227">
    <property type="entry name" value="Tyrosinase_Cu-bd"/>
</dbReference>
<dbReference type="InterPro" id="IPR041640">
    <property type="entry name" value="Tyrosinase_C"/>
</dbReference>
<dbReference type="AlphaFoldDB" id="A0A0D7BEH6"/>
<dbReference type="InterPro" id="IPR008922">
    <property type="entry name" value="Di-copper_centre_dom_sf"/>
</dbReference>
<accession>A0A0D7BEH6</accession>
<keyword evidence="6" id="KW-0186">Copper</keyword>
<dbReference type="EC" id="1.14.18.1" evidence="3"/>
<dbReference type="PRINTS" id="PR00092">
    <property type="entry name" value="TYROSINASE"/>
</dbReference>
<dbReference type="STRING" id="1314674.A0A0D7BEH6"/>
<evidence type="ECO:0000256" key="6">
    <source>
        <dbReference type="ARBA" id="ARBA00023008"/>
    </source>
</evidence>
<dbReference type="Pfam" id="PF18132">
    <property type="entry name" value="Tyrosinase_C"/>
    <property type="match status" value="1"/>
</dbReference>
<dbReference type="GO" id="GO:0042438">
    <property type="term" value="P:melanin biosynthetic process"/>
    <property type="evidence" value="ECO:0007669"/>
    <property type="project" value="UniProtKB-KW"/>
</dbReference>
<comment type="cofactor">
    <cofactor evidence="1">
        <name>Cu(2+)</name>
        <dbReference type="ChEBI" id="CHEBI:29036"/>
    </cofactor>
</comment>
<dbReference type="InterPro" id="IPR050316">
    <property type="entry name" value="Tyrosinase/Hemocyanin"/>
</dbReference>
<keyword evidence="8" id="KW-0470">Melanin biosynthesis</keyword>
<dbReference type="PROSITE" id="PS00498">
    <property type="entry name" value="TYROSINASE_2"/>
    <property type="match status" value="1"/>
</dbReference>
<dbReference type="EMBL" id="KN880500">
    <property type="protein sequence ID" value="KIY68544.1"/>
    <property type="molecule type" value="Genomic_DNA"/>
</dbReference>
<sequence length="578" mass="65276">MPPTLIITGATGGDPPSTKALAPNRLNIYDFVKPENNKQFSLYILALERIMDKGQDEVESFFAVGGIHGLPYKAWNGSGEEVKGSKESVPWRGYCSHGTVLFPTFHRPYVFLFEQLLQAEAKAIAEEYPLELREAYKKAAMELRQPFWDWARVNQSVPPPEVIELEEVKIVGTDGKETTRKNPLRRYKFNPVDPSFPGNYRWPTTVRRPTRDGQDNVTGLTQILNRNSNATRTKTFHMLMYAKDWLSMSNHTPNPGRPATVSSLESIHDSIHDYVGGEGHMGNPIVAGFDPIFMLHHANVDRILSLWSALHPGLWVTPGDSERGTWTIPADSKVDENTDLTPFWNSSTGYWKSTAVTKAHDAGYTYPEFNDVDMNNTDEVRTVITDTVETLYGSKALNVTSNFPAEARTVSNNPEMWNWTVRVQVKQYALEGSSFSVLLFLRTVEDSYPEEEDWYEEPNYYIGSVDAFVNSLSERCANCTEHRDAMIEGFVHLNECIAARAQFASFDPSEVEPYLKENLVWRLQKANGEIVEPADVESLEVTVLATRLQLPWGARMPIPEEEAVYFDDITRGRAGGTK</sequence>
<keyword evidence="7" id="KW-0503">Monooxygenase</keyword>
<evidence type="ECO:0000313" key="14">
    <source>
        <dbReference type="Proteomes" id="UP000054007"/>
    </source>
</evidence>
<dbReference type="Proteomes" id="UP000054007">
    <property type="component" value="Unassembled WGS sequence"/>
</dbReference>
<comment type="similarity">
    <text evidence="2">Belongs to the tyrosinase family.</text>
</comment>
<dbReference type="PROSITE" id="PS00497">
    <property type="entry name" value="TYROSINASE_1"/>
    <property type="match status" value="1"/>
</dbReference>
<feature type="domain" description="Tyrosinase copper-binding" evidence="12">
    <location>
        <begin position="290"/>
        <end position="301"/>
    </location>
</feature>
<dbReference type="Pfam" id="PF00264">
    <property type="entry name" value="Tyrosinase"/>
    <property type="match status" value="1"/>
</dbReference>
<dbReference type="GO" id="GO:0004503">
    <property type="term" value="F:tyrosinase activity"/>
    <property type="evidence" value="ECO:0007669"/>
    <property type="project" value="UniProtKB-EC"/>
</dbReference>
<evidence type="ECO:0000313" key="13">
    <source>
        <dbReference type="EMBL" id="KIY68544.1"/>
    </source>
</evidence>
<evidence type="ECO:0000256" key="8">
    <source>
        <dbReference type="ARBA" id="ARBA00023101"/>
    </source>
</evidence>
<evidence type="ECO:0000256" key="9">
    <source>
        <dbReference type="ARBA" id="ARBA00048233"/>
    </source>
</evidence>
<evidence type="ECO:0000256" key="4">
    <source>
        <dbReference type="ARBA" id="ARBA00022723"/>
    </source>
</evidence>
<keyword evidence="4" id="KW-0479">Metal-binding</keyword>